<dbReference type="InterPro" id="IPR051120">
    <property type="entry name" value="ABC_AA/LPS_Transport"/>
</dbReference>
<dbReference type="EMBL" id="BIFQ01000002">
    <property type="protein sequence ID" value="GCE09907.1"/>
    <property type="molecule type" value="Genomic_DNA"/>
</dbReference>
<dbReference type="Pfam" id="PF00005">
    <property type="entry name" value="ABC_tran"/>
    <property type="match status" value="1"/>
</dbReference>
<reference evidence="6" key="1">
    <citation type="submission" date="2018-12" db="EMBL/GenBank/DDBJ databases">
        <title>Tengunoibacter tsumagoiensis gen. nov., sp. nov., Dictyobacter kobayashii sp. nov., D. alpinus sp. nov., and D. joshuensis sp. nov. and description of Dictyobacteraceae fam. nov. within the order Ktedonobacterales isolated from Tengu-no-mugimeshi.</title>
        <authorList>
            <person name="Wang C.M."/>
            <person name="Zheng Y."/>
            <person name="Sakai Y."/>
            <person name="Toyoda A."/>
            <person name="Minakuchi Y."/>
            <person name="Abe K."/>
            <person name="Yokota A."/>
            <person name="Yabe S."/>
        </authorList>
    </citation>
    <scope>NUCLEOTIDE SEQUENCE [LARGE SCALE GENOMIC DNA]</scope>
    <source>
        <strain evidence="6">S-27</strain>
    </source>
</reference>
<evidence type="ECO:0000313" key="6">
    <source>
        <dbReference type="Proteomes" id="UP000287224"/>
    </source>
</evidence>
<dbReference type="PANTHER" id="PTHR45772">
    <property type="entry name" value="CONSERVED COMPONENT OF ABC TRANSPORTER FOR NATURAL AMINO ACIDS-RELATED"/>
    <property type="match status" value="1"/>
</dbReference>
<keyword evidence="3 5" id="KW-0067">ATP-binding</keyword>
<dbReference type="Proteomes" id="UP000287224">
    <property type="component" value="Unassembled WGS sequence"/>
</dbReference>
<keyword evidence="6" id="KW-1185">Reference proteome</keyword>
<dbReference type="AlphaFoldDB" id="A0A401ZSR6"/>
<evidence type="ECO:0000256" key="3">
    <source>
        <dbReference type="ARBA" id="ARBA00022840"/>
    </source>
</evidence>
<gene>
    <name evidence="5" type="ORF">KDAU_72360</name>
</gene>
<dbReference type="GO" id="GO:0016887">
    <property type="term" value="F:ATP hydrolysis activity"/>
    <property type="evidence" value="ECO:0007669"/>
    <property type="project" value="InterPro"/>
</dbReference>
<organism evidence="5 6">
    <name type="scientific">Dictyobacter aurantiacus</name>
    <dbReference type="NCBI Taxonomy" id="1936993"/>
    <lineage>
        <taxon>Bacteria</taxon>
        <taxon>Bacillati</taxon>
        <taxon>Chloroflexota</taxon>
        <taxon>Ktedonobacteria</taxon>
        <taxon>Ktedonobacterales</taxon>
        <taxon>Dictyobacteraceae</taxon>
        <taxon>Dictyobacter</taxon>
    </lineage>
</organism>
<evidence type="ECO:0000256" key="2">
    <source>
        <dbReference type="ARBA" id="ARBA00022741"/>
    </source>
</evidence>
<dbReference type="SMART" id="SM00382">
    <property type="entry name" value="AAA"/>
    <property type="match status" value="1"/>
</dbReference>
<keyword evidence="2" id="KW-0547">Nucleotide-binding</keyword>
<dbReference type="InterPro" id="IPR003593">
    <property type="entry name" value="AAA+_ATPase"/>
</dbReference>
<feature type="domain" description="ABC transporter" evidence="4">
    <location>
        <begin position="11"/>
        <end position="259"/>
    </location>
</feature>
<dbReference type="PANTHER" id="PTHR45772:SF7">
    <property type="entry name" value="AMINO ACID ABC TRANSPORTER ATP-BINDING PROTEIN"/>
    <property type="match status" value="1"/>
</dbReference>
<dbReference type="RefSeq" id="WP_160146362.1">
    <property type="nucleotide sequence ID" value="NZ_BIFQ01000002.1"/>
</dbReference>
<dbReference type="InterPro" id="IPR003439">
    <property type="entry name" value="ABC_transporter-like_ATP-bd"/>
</dbReference>
<dbReference type="CDD" id="cd03219">
    <property type="entry name" value="ABC_Mj1267_LivG_branched"/>
    <property type="match status" value="1"/>
</dbReference>
<protein>
    <submittedName>
        <fullName evidence="5">ABC transporter ATP-binding protein</fullName>
    </submittedName>
</protein>
<evidence type="ECO:0000256" key="1">
    <source>
        <dbReference type="ARBA" id="ARBA00022448"/>
    </source>
</evidence>
<dbReference type="GO" id="GO:0005304">
    <property type="term" value="F:L-valine transmembrane transporter activity"/>
    <property type="evidence" value="ECO:0007669"/>
    <property type="project" value="TreeGrafter"/>
</dbReference>
<dbReference type="GO" id="GO:0015188">
    <property type="term" value="F:L-isoleucine transmembrane transporter activity"/>
    <property type="evidence" value="ECO:0007669"/>
    <property type="project" value="TreeGrafter"/>
</dbReference>
<dbReference type="Pfam" id="PF12399">
    <property type="entry name" value="BCA_ABC_TP_C"/>
    <property type="match status" value="1"/>
</dbReference>
<comment type="caution">
    <text evidence="5">The sequence shown here is derived from an EMBL/GenBank/DDBJ whole genome shotgun (WGS) entry which is preliminary data.</text>
</comment>
<dbReference type="OrthoDB" id="9805514at2"/>
<name>A0A401ZSR6_9CHLR</name>
<dbReference type="InterPro" id="IPR032823">
    <property type="entry name" value="BCA_ABC_TP_C"/>
</dbReference>
<dbReference type="Gene3D" id="3.40.50.300">
    <property type="entry name" value="P-loop containing nucleotide triphosphate hydrolases"/>
    <property type="match status" value="1"/>
</dbReference>
<dbReference type="FunFam" id="3.40.50.300:FF:000421">
    <property type="entry name" value="Branched-chain amino acid ABC transporter ATP-binding protein"/>
    <property type="match status" value="1"/>
</dbReference>
<dbReference type="GO" id="GO:0005524">
    <property type="term" value="F:ATP binding"/>
    <property type="evidence" value="ECO:0007669"/>
    <property type="project" value="UniProtKB-KW"/>
</dbReference>
<dbReference type="GO" id="GO:0015808">
    <property type="term" value="P:L-alanine transport"/>
    <property type="evidence" value="ECO:0007669"/>
    <property type="project" value="TreeGrafter"/>
</dbReference>
<dbReference type="GO" id="GO:0015192">
    <property type="term" value="F:L-phenylalanine transmembrane transporter activity"/>
    <property type="evidence" value="ECO:0007669"/>
    <property type="project" value="TreeGrafter"/>
</dbReference>
<dbReference type="GO" id="GO:1903805">
    <property type="term" value="P:L-valine import across plasma membrane"/>
    <property type="evidence" value="ECO:0007669"/>
    <property type="project" value="TreeGrafter"/>
</dbReference>
<accession>A0A401ZSR6</accession>
<evidence type="ECO:0000313" key="5">
    <source>
        <dbReference type="EMBL" id="GCE09907.1"/>
    </source>
</evidence>
<dbReference type="GO" id="GO:0042941">
    <property type="term" value="P:D-alanine transmembrane transport"/>
    <property type="evidence" value="ECO:0007669"/>
    <property type="project" value="TreeGrafter"/>
</dbReference>
<dbReference type="PROSITE" id="PS50893">
    <property type="entry name" value="ABC_TRANSPORTER_2"/>
    <property type="match status" value="1"/>
</dbReference>
<sequence>MTEAVLANPLLEIQNLTVRFGGLTAINELNLQIHEGEIFALVGPNGAGKTTVLNCISGLIKPVAGSIRFADQELLSLAAHRRASLGIGRTFQQLQLFGSMTVLDNLLTAQHTRLRAGILSGILPFGPGKREDARARQHALETLKLLGLESYARRPAGSLPFGTQKLIGVARALVLHPRLVLLDEPAAGVPPQDVQELAARLRYWQKEVGTTLLLIEHNMRLVQAVSDRVCVLDYGKKLAEGDPATVLSDPAVLEAYLGRAASKKVQQEQLSQGGSHVEG</sequence>
<dbReference type="GO" id="GO:0005886">
    <property type="term" value="C:plasma membrane"/>
    <property type="evidence" value="ECO:0007669"/>
    <property type="project" value="TreeGrafter"/>
</dbReference>
<dbReference type="GO" id="GO:1903806">
    <property type="term" value="P:L-isoleucine import across plasma membrane"/>
    <property type="evidence" value="ECO:0007669"/>
    <property type="project" value="TreeGrafter"/>
</dbReference>
<evidence type="ECO:0000259" key="4">
    <source>
        <dbReference type="PROSITE" id="PS50893"/>
    </source>
</evidence>
<dbReference type="InterPro" id="IPR027417">
    <property type="entry name" value="P-loop_NTPase"/>
</dbReference>
<proteinExistence type="predicted"/>
<dbReference type="SUPFAM" id="SSF52540">
    <property type="entry name" value="P-loop containing nucleoside triphosphate hydrolases"/>
    <property type="match status" value="1"/>
</dbReference>
<keyword evidence="1" id="KW-0813">Transport</keyword>